<comment type="subcellular location">
    <subcellularLocation>
        <location evidence="1">Membrane</location>
        <topology evidence="1">Multi-pass membrane protein</topology>
    </subcellularLocation>
    <subcellularLocation>
        <location evidence="10">Mitochondrion inner membrane</location>
        <topology evidence="10">Multi-pass membrane protein</topology>
    </subcellularLocation>
</comment>
<dbReference type="GO" id="GO:0015292">
    <property type="term" value="F:uniporter activity"/>
    <property type="evidence" value="ECO:0007669"/>
    <property type="project" value="UniProtKB-UniRule"/>
</dbReference>
<dbReference type="GO" id="GO:0051560">
    <property type="term" value="P:mitochondrial calcium ion homeostasis"/>
    <property type="evidence" value="ECO:0007669"/>
    <property type="project" value="UniProtKB-UniRule"/>
</dbReference>
<evidence type="ECO:0000256" key="9">
    <source>
        <dbReference type="ARBA" id="ARBA00023136"/>
    </source>
</evidence>
<evidence type="ECO:0000313" key="13">
    <source>
        <dbReference type="Proteomes" id="UP001591681"/>
    </source>
</evidence>
<dbReference type="EMBL" id="JBHFQA010000022">
    <property type="protein sequence ID" value="KAL2079369.1"/>
    <property type="molecule type" value="Genomic_DNA"/>
</dbReference>
<dbReference type="PANTHER" id="PTHR13462">
    <property type="entry name" value="CALCIUM UNIPORTER PROTEIN, MITOCHONDRIAL"/>
    <property type="match status" value="1"/>
</dbReference>
<comment type="domain">
    <text evidence="10">The selectivity filter, in which calcium ions are arranged in single file, is composed of two acidic rings separated by one helical turn along the central axis of the channel pore.</text>
</comment>
<accession>A0ABD1IWU9</accession>
<evidence type="ECO:0000313" key="12">
    <source>
        <dbReference type="EMBL" id="KAL2079369.1"/>
    </source>
</evidence>
<keyword evidence="4 10" id="KW-0109">Calcium transport</keyword>
<keyword evidence="13" id="KW-1185">Reference proteome</keyword>
<evidence type="ECO:0000256" key="4">
    <source>
        <dbReference type="ARBA" id="ARBA00022568"/>
    </source>
</evidence>
<comment type="caution">
    <text evidence="12">The sequence shown here is derived from an EMBL/GenBank/DDBJ whole genome shotgun (WGS) entry which is preliminary data.</text>
</comment>
<dbReference type="PANTHER" id="PTHR13462:SF6">
    <property type="entry name" value="CALCIUM UNIPORTER REGULATORY SUBUNIT MCUB, MITOCHONDRIAL"/>
    <property type="match status" value="1"/>
</dbReference>
<keyword evidence="8 10" id="KW-0406">Ion transport</keyword>
<comment type="function">
    <text evidence="10">Mitochondrial inner membrane calcium uniporter that mediates calcium uptake into mitochondria. Mitochondrial calcium homeostasis plays key roles in cellular physiology and regulates cell bioenergetics, cytoplasmic calcium signals and activation of cell death pathways.</text>
</comment>
<feature type="transmembrane region" description="Helical" evidence="10">
    <location>
        <begin position="241"/>
        <end position="259"/>
    </location>
</feature>
<sequence>MASLRRVLTLRFGVINCARTIRPLFSERLRTPAVLSTVLFTSLPPPPPVIELQYRYGRPVLQLMLPSRGEACRFAIRPMTMTVADFLSDVQREDPGVSSTSILTSDGQKVSSATLLDSVLGKNFQLVINDTTYSVISGPSDEVCHDHLTGLEDVKAVVHMLYSALHLPEHQRLKERQLLERLDALTQEIQPLEKVRAGLEARAEADARRYVWGGLAYMALQGGFMGWLTWCVFSWDVMEPVTYFITFTWSMGLLAYFILTQCQQVHSPTETVSAANQEFMYADAKDRHFLTSLHRAAAKEGFSITHYNNLKKEIGTVEYDLHRLRNPISLQLPVEQLQR</sequence>
<evidence type="ECO:0000256" key="10">
    <source>
        <dbReference type="RuleBase" id="RU367035"/>
    </source>
</evidence>
<dbReference type="InterPro" id="IPR006769">
    <property type="entry name" value="MCU_C"/>
</dbReference>
<dbReference type="Proteomes" id="UP001591681">
    <property type="component" value="Unassembled WGS sequence"/>
</dbReference>
<evidence type="ECO:0000259" key="11">
    <source>
        <dbReference type="Pfam" id="PF04678"/>
    </source>
</evidence>
<dbReference type="AlphaFoldDB" id="A0ABD1IWU9"/>
<dbReference type="Pfam" id="PF04678">
    <property type="entry name" value="MCU"/>
    <property type="match status" value="1"/>
</dbReference>
<keyword evidence="10" id="KW-0407">Ion channel</keyword>
<reference evidence="12 13" key="1">
    <citation type="submission" date="2024-09" db="EMBL/GenBank/DDBJ databases">
        <title>A chromosome-level genome assembly of Gray's grenadier anchovy, Coilia grayii.</title>
        <authorList>
            <person name="Fu Z."/>
        </authorList>
    </citation>
    <scope>NUCLEOTIDE SEQUENCE [LARGE SCALE GENOMIC DNA]</scope>
    <source>
        <strain evidence="12">G4</strain>
        <tissue evidence="12">Muscle</tissue>
    </source>
</reference>
<proteinExistence type="inferred from homology"/>
<protein>
    <recommendedName>
        <fullName evidence="10">Calcium uniporter protein</fullName>
    </recommendedName>
</protein>
<name>A0ABD1IWU9_9TELE</name>
<organism evidence="12 13">
    <name type="scientific">Coilia grayii</name>
    <name type="common">Gray's grenadier anchovy</name>
    <dbReference type="NCBI Taxonomy" id="363190"/>
    <lineage>
        <taxon>Eukaryota</taxon>
        <taxon>Metazoa</taxon>
        <taxon>Chordata</taxon>
        <taxon>Craniata</taxon>
        <taxon>Vertebrata</taxon>
        <taxon>Euteleostomi</taxon>
        <taxon>Actinopterygii</taxon>
        <taxon>Neopterygii</taxon>
        <taxon>Teleostei</taxon>
        <taxon>Clupei</taxon>
        <taxon>Clupeiformes</taxon>
        <taxon>Clupeoidei</taxon>
        <taxon>Engraulidae</taxon>
        <taxon>Coilinae</taxon>
        <taxon>Coilia</taxon>
    </lineage>
</organism>
<keyword evidence="10" id="KW-0999">Mitochondrion inner membrane</keyword>
<comment type="similarity">
    <text evidence="2 10">Belongs to the MCU (TC 1.A.77) family.</text>
</comment>
<dbReference type="GO" id="GO:0005743">
    <property type="term" value="C:mitochondrial inner membrane"/>
    <property type="evidence" value="ECO:0007669"/>
    <property type="project" value="UniProtKB-SubCell"/>
</dbReference>
<keyword evidence="3 10" id="KW-0813">Transport</keyword>
<feature type="domain" description="Calcium uniporter protein C-terminal" evidence="11">
    <location>
        <begin position="93"/>
        <end position="310"/>
    </location>
</feature>
<keyword evidence="9 10" id="KW-0472">Membrane</keyword>
<keyword evidence="10" id="KW-0496">Mitochondrion</keyword>
<evidence type="ECO:0000256" key="3">
    <source>
        <dbReference type="ARBA" id="ARBA00022448"/>
    </source>
</evidence>
<keyword evidence="7 10" id="KW-1133">Transmembrane helix</keyword>
<gene>
    <name evidence="12" type="ORF">ACEWY4_025113</name>
</gene>
<dbReference type="GO" id="GO:0005262">
    <property type="term" value="F:calcium channel activity"/>
    <property type="evidence" value="ECO:0007669"/>
    <property type="project" value="UniProtKB-UniRule"/>
</dbReference>
<dbReference type="InterPro" id="IPR039055">
    <property type="entry name" value="MCU_fam"/>
</dbReference>
<keyword evidence="6 10" id="KW-0106">Calcium</keyword>
<evidence type="ECO:0000256" key="6">
    <source>
        <dbReference type="ARBA" id="ARBA00022837"/>
    </source>
</evidence>
<keyword evidence="10" id="KW-0107">Calcium channel</keyword>
<evidence type="ECO:0000256" key="8">
    <source>
        <dbReference type="ARBA" id="ARBA00023065"/>
    </source>
</evidence>
<evidence type="ECO:0000256" key="1">
    <source>
        <dbReference type="ARBA" id="ARBA00004141"/>
    </source>
</evidence>
<keyword evidence="5 10" id="KW-0812">Transmembrane</keyword>
<evidence type="ECO:0000256" key="5">
    <source>
        <dbReference type="ARBA" id="ARBA00022692"/>
    </source>
</evidence>
<evidence type="ECO:0000256" key="2">
    <source>
        <dbReference type="ARBA" id="ARBA00005653"/>
    </source>
</evidence>
<evidence type="ECO:0000256" key="7">
    <source>
        <dbReference type="ARBA" id="ARBA00022989"/>
    </source>
</evidence>
<feature type="transmembrane region" description="Helical" evidence="10">
    <location>
        <begin position="210"/>
        <end position="235"/>
    </location>
</feature>